<proteinExistence type="predicted"/>
<evidence type="ECO:0000256" key="1">
    <source>
        <dbReference type="SAM" id="SignalP"/>
    </source>
</evidence>
<name>A0A832IBK9_UNCEI</name>
<feature type="chain" id="PRO_5032706776" description="TIGR03016 family PEP-CTERM system-associated outer membrane protein" evidence="1">
    <location>
        <begin position="30"/>
        <end position="576"/>
    </location>
</feature>
<dbReference type="EMBL" id="DSQF01000022">
    <property type="protein sequence ID" value="HGZ44007.1"/>
    <property type="molecule type" value="Genomic_DNA"/>
</dbReference>
<evidence type="ECO:0008006" key="3">
    <source>
        <dbReference type="Google" id="ProtNLM"/>
    </source>
</evidence>
<keyword evidence="1" id="KW-0732">Signal</keyword>
<sequence>MAADRRPARRAGCALAVAAALAAAGEARAQSGVLQVGWQRVEAQSVLTRGDSAVAETTFVLSRWVQNYVLNQSLRVRGAADFSWQLGYSDQREVNDGQRVQIPYGHARLTGAAGGLYVSMRPVTTTQVTQLGALVGASIESVRTDLVRVRTTQTLASGYLTLPGLPRLDVSWSRDHRAPSRLGRSSVGDRRDARLSHAAGPFSFRAYYQDLSRGEKSLAVAPDQRAYGGGAGVAMSPSRTTTLQLDYDFDGHRRDGLTTAGSAPRTGADNHRVQVAAAWTPTPQLAWNFSSWAQRIQSLDRGRRRASDGLDAQLYANYRVRTGLSLQAGGQTRLVGDGVRGFERTALAQATWDGAPRPGLRALANLSHIQTWNPFRPMLRISSLRGQTSMKLRTGMDLMADAQASANNDTLADAHTALQGGGALSLRPLRTFHATLRVTSSRVGGDLGRSANRVSTRSADVRWTPFQGLEVFGSLRGQSAGGAGAPGSTTRTAYANWAPGRSARFGVNWTRTDFDNPTGLANSLRTRREVVTAQTVLSLDRARQINLEAGILDPGTGREARTYNATFTWRFGRSSG</sequence>
<dbReference type="AlphaFoldDB" id="A0A832IBK9"/>
<feature type="signal peptide" evidence="1">
    <location>
        <begin position="1"/>
        <end position="29"/>
    </location>
</feature>
<reference evidence="2" key="1">
    <citation type="journal article" date="2020" name="mSystems">
        <title>Genome- and Community-Level Interaction Insights into Carbon Utilization and Element Cycling Functions of Hydrothermarchaeota in Hydrothermal Sediment.</title>
        <authorList>
            <person name="Zhou Z."/>
            <person name="Liu Y."/>
            <person name="Xu W."/>
            <person name="Pan J."/>
            <person name="Luo Z.H."/>
            <person name="Li M."/>
        </authorList>
    </citation>
    <scope>NUCLEOTIDE SEQUENCE [LARGE SCALE GENOMIC DNA]</scope>
    <source>
        <strain evidence="2">SpSt-381</strain>
    </source>
</reference>
<dbReference type="SUPFAM" id="SSF56935">
    <property type="entry name" value="Porins"/>
    <property type="match status" value="1"/>
</dbReference>
<comment type="caution">
    <text evidence="2">The sequence shown here is derived from an EMBL/GenBank/DDBJ whole genome shotgun (WGS) entry which is preliminary data.</text>
</comment>
<protein>
    <recommendedName>
        <fullName evidence="3">TIGR03016 family PEP-CTERM system-associated outer membrane protein</fullName>
    </recommendedName>
</protein>
<organism evidence="2">
    <name type="scientific">Eiseniibacteriota bacterium</name>
    <dbReference type="NCBI Taxonomy" id="2212470"/>
    <lineage>
        <taxon>Bacteria</taxon>
        <taxon>Candidatus Eiseniibacteriota</taxon>
    </lineage>
</organism>
<gene>
    <name evidence="2" type="ORF">ENR23_11415</name>
</gene>
<evidence type="ECO:0000313" key="2">
    <source>
        <dbReference type="EMBL" id="HGZ44007.1"/>
    </source>
</evidence>
<accession>A0A832IBK9</accession>